<dbReference type="InterPro" id="IPR015590">
    <property type="entry name" value="Aldehyde_DH_dom"/>
</dbReference>
<evidence type="ECO:0000313" key="9">
    <source>
        <dbReference type="Proteomes" id="UP000198518"/>
    </source>
</evidence>
<feature type="domain" description="Aldehyde dehydrogenase" evidence="7">
    <location>
        <begin position="25"/>
        <end position="478"/>
    </location>
</feature>
<dbReference type="PANTHER" id="PTHR42986:SF1">
    <property type="entry name" value="BENZALDEHYDE DEHYDROGENASE YFMT"/>
    <property type="match status" value="1"/>
</dbReference>
<dbReference type="InterPro" id="IPR016163">
    <property type="entry name" value="Ald_DH_C"/>
</dbReference>
<dbReference type="PANTHER" id="PTHR42986">
    <property type="entry name" value="BENZALDEHYDE DEHYDROGENASE YFMT"/>
    <property type="match status" value="1"/>
</dbReference>
<evidence type="ECO:0000313" key="8">
    <source>
        <dbReference type="EMBL" id="SEW13910.1"/>
    </source>
</evidence>
<protein>
    <submittedName>
        <fullName evidence="8">Aldehyde dehydrogenase (NAD+)</fullName>
    </submittedName>
</protein>
<dbReference type="InterPro" id="IPR016161">
    <property type="entry name" value="Ald_DH/histidinol_DH"/>
</dbReference>
<evidence type="ECO:0000256" key="1">
    <source>
        <dbReference type="ARBA" id="ARBA00009986"/>
    </source>
</evidence>
<proteinExistence type="inferred from homology"/>
<organism evidence="8 9">
    <name type="scientific">Halobacterium jilantaiense</name>
    <dbReference type="NCBI Taxonomy" id="355548"/>
    <lineage>
        <taxon>Archaea</taxon>
        <taxon>Methanobacteriati</taxon>
        <taxon>Methanobacteriota</taxon>
        <taxon>Stenosarchaea group</taxon>
        <taxon>Halobacteria</taxon>
        <taxon>Halobacteriales</taxon>
        <taxon>Halobacteriaceae</taxon>
        <taxon>Halobacterium</taxon>
    </lineage>
</organism>
<dbReference type="SUPFAM" id="SSF53720">
    <property type="entry name" value="ALDH-like"/>
    <property type="match status" value="1"/>
</dbReference>
<evidence type="ECO:0000256" key="3">
    <source>
        <dbReference type="ARBA" id="ARBA00023002"/>
    </source>
</evidence>
<dbReference type="FunFam" id="3.40.309.10:FF:000009">
    <property type="entry name" value="Aldehyde dehydrogenase A"/>
    <property type="match status" value="1"/>
</dbReference>
<evidence type="ECO:0000256" key="2">
    <source>
        <dbReference type="ARBA" id="ARBA00011881"/>
    </source>
</evidence>
<name>A0A1I0PI71_9EURY</name>
<sequence>MSDLDLTDADWNVDYVNGEYRSPGDRDTIDVEDPSTRDHFISVPAGTERDVEDAYEAAADAQADWAATSPQQRASVVRSVRDLLKEHRDDILELLATESGSTQTKGFAEFHTSVGITGEAASFPTRTSGDHRQSTVEGKENLVVREPQGVVGVISPWNFPLNLSIRAVAPAIALGNSVVLKPASSTPVTGGLLLAKLFEAAGLPDGVLNVVTGHGSDIGDAVAGNPHADVVSFTGSTPVGRQVAATAGQNLALPAMELGGNNVHVVTDDADIDQAVDSGVFGSFLHSGQVCISINRHLVHEDVYDEYVRKLTERAEALPAGSAHEGDTVVGPIIDESQRDTILDYVEETVDAGATLETGGGHDGLVVEPTVLSDATNDMAAACNEHFGPVAPVIPFSDDDEAVALANDTEYGLSGSVHASDLGRARDIADRIDTGMIHINDQPINDEPHLPFGGYKDSGIGRYNGEAIMDELTQEKWISIQREARDYPF</sequence>
<accession>A0A1I0PI71</accession>
<keyword evidence="3 6" id="KW-0560">Oxidoreductase</keyword>
<keyword evidence="9" id="KW-1185">Reference proteome</keyword>
<feature type="active site" evidence="5">
    <location>
        <position position="257"/>
    </location>
</feature>
<dbReference type="STRING" id="355548.SAMN04487945_1699"/>
<evidence type="ECO:0000256" key="6">
    <source>
        <dbReference type="RuleBase" id="RU003345"/>
    </source>
</evidence>
<dbReference type="EMBL" id="FOJA01000001">
    <property type="protein sequence ID" value="SEW13910.1"/>
    <property type="molecule type" value="Genomic_DNA"/>
</dbReference>
<dbReference type="OrthoDB" id="6342at2157"/>
<evidence type="ECO:0000259" key="7">
    <source>
        <dbReference type="Pfam" id="PF00171"/>
    </source>
</evidence>
<dbReference type="Gene3D" id="3.40.605.10">
    <property type="entry name" value="Aldehyde Dehydrogenase, Chain A, domain 1"/>
    <property type="match status" value="1"/>
</dbReference>
<reference evidence="8 9" key="1">
    <citation type="submission" date="2016-10" db="EMBL/GenBank/DDBJ databases">
        <authorList>
            <person name="de Groot N.N."/>
        </authorList>
    </citation>
    <scope>NUCLEOTIDE SEQUENCE [LARGE SCALE GENOMIC DNA]</scope>
    <source>
        <strain evidence="8 9">CGMCC 1.5337</strain>
    </source>
</reference>
<dbReference type="GO" id="GO:0016620">
    <property type="term" value="F:oxidoreductase activity, acting on the aldehyde or oxo group of donors, NAD or NADP as acceptor"/>
    <property type="evidence" value="ECO:0007669"/>
    <property type="project" value="InterPro"/>
</dbReference>
<gene>
    <name evidence="8" type="ORF">SAMN04487945_1699</name>
</gene>
<dbReference type="Gene3D" id="3.40.309.10">
    <property type="entry name" value="Aldehyde Dehydrogenase, Chain A, domain 2"/>
    <property type="match status" value="1"/>
</dbReference>
<dbReference type="FunFam" id="3.40.605.10:FF:000007">
    <property type="entry name" value="NAD/NADP-dependent betaine aldehyde dehydrogenase"/>
    <property type="match status" value="1"/>
</dbReference>
<evidence type="ECO:0000256" key="4">
    <source>
        <dbReference type="ARBA" id="ARBA00023027"/>
    </source>
</evidence>
<dbReference type="InterPro" id="IPR016162">
    <property type="entry name" value="Ald_DH_N"/>
</dbReference>
<dbReference type="RefSeq" id="WP_089668889.1">
    <property type="nucleotide sequence ID" value="NZ_FOJA01000001.1"/>
</dbReference>
<evidence type="ECO:0000256" key="5">
    <source>
        <dbReference type="PROSITE-ProRule" id="PRU10007"/>
    </source>
</evidence>
<dbReference type="InterPro" id="IPR029510">
    <property type="entry name" value="Ald_DH_CS_GLU"/>
</dbReference>
<comment type="similarity">
    <text evidence="1 6">Belongs to the aldehyde dehydrogenase family.</text>
</comment>
<comment type="subunit">
    <text evidence="2">Homotetramer.</text>
</comment>
<keyword evidence="4" id="KW-0520">NAD</keyword>
<dbReference type="PROSITE" id="PS00687">
    <property type="entry name" value="ALDEHYDE_DEHYDR_GLU"/>
    <property type="match status" value="1"/>
</dbReference>
<dbReference type="AlphaFoldDB" id="A0A1I0PI71"/>
<dbReference type="Proteomes" id="UP000198518">
    <property type="component" value="Unassembled WGS sequence"/>
</dbReference>
<dbReference type="Pfam" id="PF00171">
    <property type="entry name" value="Aldedh"/>
    <property type="match status" value="1"/>
</dbReference>